<gene>
    <name evidence="1" type="ORF">AMR74_10340</name>
</gene>
<evidence type="ECO:0000313" key="2">
    <source>
        <dbReference type="Proteomes" id="UP000037747"/>
    </source>
</evidence>
<dbReference type="EMBL" id="LIST01000004">
    <property type="protein sequence ID" value="KOX95944.1"/>
    <property type="molecule type" value="Genomic_DNA"/>
</dbReference>
<accession>A0A0N0BQV2</accession>
<name>A0A0N0BQV2_9EURY</name>
<protein>
    <submittedName>
        <fullName evidence="1">Uncharacterized protein</fullName>
    </submittedName>
</protein>
<comment type="caution">
    <text evidence="1">The sequence shown here is derived from an EMBL/GenBank/DDBJ whole genome shotgun (WGS) entry which is preliminary data.</text>
</comment>
<keyword evidence="2" id="KW-1185">Reference proteome</keyword>
<evidence type="ECO:0000313" key="1">
    <source>
        <dbReference type="EMBL" id="KOX95944.1"/>
    </source>
</evidence>
<proteinExistence type="predicted"/>
<sequence length="74" mass="7832">MSSRSYLSITRTTFGRVLVALRIVSGHSEIQALILLFDATRELGCGLFTAGDADVCPLFGELALADGVGWTIAS</sequence>
<reference evidence="1 2" key="1">
    <citation type="submission" date="2015-08" db="EMBL/GenBank/DDBJ databases">
        <title>Genomes of Isolates from Cabo Rojo, PR.</title>
        <authorList>
            <person name="Sanchez-Nieves R.L."/>
            <person name="Montalvo-Rodriguez R."/>
        </authorList>
    </citation>
    <scope>NUCLEOTIDE SEQUENCE [LARGE SCALE GENOMIC DNA]</scope>
    <source>
        <strain evidence="1 2">5</strain>
    </source>
</reference>
<dbReference type="AlphaFoldDB" id="A0A0N0BQV2"/>
<organism evidence="1 2">
    <name type="scientific">Halorubrum tropicale</name>
    <dbReference type="NCBI Taxonomy" id="1765655"/>
    <lineage>
        <taxon>Archaea</taxon>
        <taxon>Methanobacteriati</taxon>
        <taxon>Methanobacteriota</taxon>
        <taxon>Stenosarchaea group</taxon>
        <taxon>Halobacteria</taxon>
        <taxon>Halobacteriales</taxon>
        <taxon>Haloferacaceae</taxon>
        <taxon>Halorubrum</taxon>
    </lineage>
</organism>
<dbReference type="Proteomes" id="UP000037747">
    <property type="component" value="Unassembled WGS sequence"/>
</dbReference>